<sequence length="602" mass="66407">METRSKKTLEEILADALPENTRFKFYHISTPPTKCSAIYSPPPGAKPERTYCESHFLNVSIRPGDTKDADHIFALAIEILIYTTKHLTTLFVSKADSTGYLSLLNIQKGLPSPLRTITSTFVSYLVENRQRKNVKSVVSLFARASDQYLFPGSVENEAKHVSDDRQLVKWWCRVLDPAMRSYAAEGSSSLETDANMQEGIETTAQAYIIVPGEDSILPFLPQEVRQDPSLRKRWTPGHPLREISSFPAAPPRCLIPHFPDDPKNRLLDDLDEELPDSQTNGSTTGSPSKRGTGKWRSVHTIEQFWLTMEQRSECSAGRLVGFIWIVFTPPGHESSSRNDSQGSLTIPYESSTLSLPPSPSLKAVSPRKAHSQRRKAPLKGVIVPRMPRIKSTSSNLASAVSNLPAETKYYTWPTASRGDIVLDEKKYKKATELLLKLDFANRGIAETSTKTWIDELAVLGGREAGGWGREVEGKKVAQAQTQISTPPTVTTTMQVKRKAVLADAPSTSASNLPEGSSRPQPGINMLQPRKRAKLGQEHDAHGTSKENEIASKVEPETRVSDSNLVGKKDMVDVGQPSEDNVNCCEGVNILSAGLVRKKPKQG</sequence>
<keyword evidence="8" id="KW-0539">Nucleus</keyword>
<evidence type="ECO:0000256" key="2">
    <source>
        <dbReference type="ARBA" id="ARBA00013184"/>
    </source>
</evidence>
<evidence type="ECO:0000256" key="5">
    <source>
        <dbReference type="ARBA" id="ARBA00022990"/>
    </source>
</evidence>
<dbReference type="Pfam" id="PF08214">
    <property type="entry name" value="HAT_KAT11"/>
    <property type="match status" value="1"/>
</dbReference>
<comment type="subcellular location">
    <subcellularLocation>
        <location evidence="1">Nucleus</location>
    </subcellularLocation>
</comment>
<dbReference type="STRING" id="50376.A0A517KZH4"/>
<dbReference type="SMART" id="SM01250">
    <property type="entry name" value="KAT11"/>
    <property type="match status" value="1"/>
</dbReference>
<name>A0A517KZH4_9PEZI</name>
<evidence type="ECO:0000256" key="8">
    <source>
        <dbReference type="ARBA" id="ARBA00023242"/>
    </source>
</evidence>
<dbReference type="OrthoDB" id="3361892at2759"/>
<evidence type="ECO:0000256" key="3">
    <source>
        <dbReference type="ARBA" id="ARBA00022679"/>
    </source>
</evidence>
<dbReference type="PROSITE" id="PS51728">
    <property type="entry name" value="RTT109_HAT"/>
    <property type="match status" value="1"/>
</dbReference>
<dbReference type="EC" id="2.3.1.48" evidence="2"/>
<evidence type="ECO:0000256" key="9">
    <source>
        <dbReference type="ARBA" id="ARBA00048940"/>
    </source>
</evidence>
<dbReference type="InterPro" id="IPR051236">
    <property type="entry name" value="HAT_RTT109-like"/>
</dbReference>
<dbReference type="GO" id="GO:0006974">
    <property type="term" value="P:DNA damage response"/>
    <property type="evidence" value="ECO:0007669"/>
    <property type="project" value="UniProtKB-KW"/>
</dbReference>
<organism evidence="11 12">
    <name type="scientific">Venturia effusa</name>
    <dbReference type="NCBI Taxonomy" id="50376"/>
    <lineage>
        <taxon>Eukaryota</taxon>
        <taxon>Fungi</taxon>
        <taxon>Dikarya</taxon>
        <taxon>Ascomycota</taxon>
        <taxon>Pezizomycotina</taxon>
        <taxon>Dothideomycetes</taxon>
        <taxon>Pleosporomycetidae</taxon>
        <taxon>Venturiales</taxon>
        <taxon>Venturiaceae</taxon>
        <taxon>Venturia</taxon>
    </lineage>
</organism>
<dbReference type="AlphaFoldDB" id="A0A517KZH4"/>
<feature type="region of interest" description="Disordered" evidence="10">
    <location>
        <begin position="332"/>
        <end position="376"/>
    </location>
</feature>
<evidence type="ECO:0000313" key="12">
    <source>
        <dbReference type="Proteomes" id="UP000316270"/>
    </source>
</evidence>
<dbReference type="InterPro" id="IPR013178">
    <property type="entry name" value="Histone_AcTrfase_Rtt109/CBP"/>
</dbReference>
<dbReference type="EMBL" id="CP042186">
    <property type="protein sequence ID" value="QDS68779.1"/>
    <property type="molecule type" value="Genomic_DNA"/>
</dbReference>
<proteinExistence type="predicted"/>
<evidence type="ECO:0000256" key="1">
    <source>
        <dbReference type="ARBA" id="ARBA00004123"/>
    </source>
</evidence>
<dbReference type="GO" id="GO:0006355">
    <property type="term" value="P:regulation of DNA-templated transcription"/>
    <property type="evidence" value="ECO:0007669"/>
    <property type="project" value="InterPro"/>
</dbReference>
<gene>
    <name evidence="11" type="ORF">FKW77_005548</name>
</gene>
<evidence type="ECO:0000256" key="7">
    <source>
        <dbReference type="ARBA" id="ARBA00023163"/>
    </source>
</evidence>
<accession>A0A517KZH4</accession>
<feature type="compositionally biased region" description="Polar residues" evidence="10">
    <location>
        <begin position="277"/>
        <end position="289"/>
    </location>
</feature>
<feature type="compositionally biased region" description="Polar residues" evidence="10">
    <location>
        <begin position="505"/>
        <end position="519"/>
    </location>
</feature>
<dbReference type="GO" id="GO:0005634">
    <property type="term" value="C:nucleus"/>
    <property type="evidence" value="ECO:0007669"/>
    <property type="project" value="UniProtKB-SubCell"/>
</dbReference>
<dbReference type="PANTHER" id="PTHR31571">
    <property type="entry name" value="ALTERED INHERITANCE OF MITOCHONDRIA PROTEIN 6"/>
    <property type="match status" value="1"/>
</dbReference>
<dbReference type="Proteomes" id="UP000316270">
    <property type="component" value="Chromosome 2"/>
</dbReference>
<keyword evidence="3" id="KW-0808">Transferase</keyword>
<reference evidence="11 12" key="1">
    <citation type="submission" date="2019-07" db="EMBL/GenBank/DDBJ databases">
        <title>Finished genome of Venturia effusa.</title>
        <authorList>
            <person name="Young C.A."/>
            <person name="Cox M.P."/>
            <person name="Ganley A.R.D."/>
            <person name="David W.J."/>
        </authorList>
    </citation>
    <scope>NUCLEOTIDE SEQUENCE [LARGE SCALE GENOMIC DNA]</scope>
    <source>
        <strain evidence="12">albino</strain>
    </source>
</reference>
<dbReference type="GO" id="GO:0032931">
    <property type="term" value="F:histone H3K56 acetyltransferase activity"/>
    <property type="evidence" value="ECO:0007669"/>
    <property type="project" value="TreeGrafter"/>
</dbReference>
<keyword evidence="12" id="KW-1185">Reference proteome</keyword>
<dbReference type="InterPro" id="IPR016849">
    <property type="entry name" value="Rtt109"/>
</dbReference>
<feature type="compositionally biased region" description="Basic and acidic residues" evidence="10">
    <location>
        <begin position="258"/>
        <end position="268"/>
    </location>
</feature>
<keyword evidence="5" id="KW-0007">Acetylation</keyword>
<protein>
    <recommendedName>
        <fullName evidence="2">histone acetyltransferase</fullName>
        <ecNumber evidence="2">2.3.1.48</ecNumber>
    </recommendedName>
</protein>
<dbReference type="PANTHER" id="PTHR31571:SF2">
    <property type="entry name" value="HISTONE ACETYLTRANSFERASE RTT109"/>
    <property type="match status" value="1"/>
</dbReference>
<evidence type="ECO:0000256" key="10">
    <source>
        <dbReference type="SAM" id="MobiDB-lite"/>
    </source>
</evidence>
<evidence type="ECO:0000256" key="6">
    <source>
        <dbReference type="ARBA" id="ARBA00023015"/>
    </source>
</evidence>
<feature type="region of interest" description="Disordered" evidence="10">
    <location>
        <begin position="251"/>
        <end position="294"/>
    </location>
</feature>
<feature type="compositionally biased region" description="Basic residues" evidence="10">
    <location>
        <begin position="365"/>
        <end position="376"/>
    </location>
</feature>
<evidence type="ECO:0000256" key="4">
    <source>
        <dbReference type="ARBA" id="ARBA00022763"/>
    </source>
</evidence>
<keyword evidence="4" id="KW-0227">DNA damage</keyword>
<feature type="region of interest" description="Disordered" evidence="10">
    <location>
        <begin position="502"/>
        <end position="579"/>
    </location>
</feature>
<feature type="compositionally biased region" description="Basic and acidic residues" evidence="10">
    <location>
        <begin position="534"/>
        <end position="559"/>
    </location>
</feature>
<evidence type="ECO:0000313" key="11">
    <source>
        <dbReference type="EMBL" id="QDS68779.1"/>
    </source>
</evidence>
<comment type="catalytic activity">
    <reaction evidence="9">
        <text>L-lysyl-[histone] + acetyl-CoA = N(6)-acetyl-L-lysyl-[histone] + CoA + H(+)</text>
        <dbReference type="Rhea" id="RHEA:21992"/>
        <dbReference type="Rhea" id="RHEA-COMP:9845"/>
        <dbReference type="Rhea" id="RHEA-COMP:11338"/>
        <dbReference type="ChEBI" id="CHEBI:15378"/>
        <dbReference type="ChEBI" id="CHEBI:29969"/>
        <dbReference type="ChEBI" id="CHEBI:57287"/>
        <dbReference type="ChEBI" id="CHEBI:57288"/>
        <dbReference type="ChEBI" id="CHEBI:61930"/>
        <dbReference type="EC" id="2.3.1.48"/>
    </reaction>
    <physiologicalReaction direction="left-to-right" evidence="9">
        <dbReference type="Rhea" id="RHEA:21993"/>
    </physiologicalReaction>
</comment>
<keyword evidence="6" id="KW-0805">Transcription regulation</keyword>
<keyword evidence="7" id="KW-0804">Transcription</keyword>